<comment type="similarity">
    <text evidence="3 6">Belongs to the MoeA family.</text>
</comment>
<dbReference type="GO" id="GO:0061599">
    <property type="term" value="F:molybdopterin molybdotransferase activity"/>
    <property type="evidence" value="ECO:0007669"/>
    <property type="project" value="UniProtKB-UniRule"/>
</dbReference>
<dbReference type="SUPFAM" id="SSF63882">
    <property type="entry name" value="MoeA N-terminal region -like"/>
    <property type="match status" value="1"/>
</dbReference>
<dbReference type="GO" id="GO:0005829">
    <property type="term" value="C:cytosol"/>
    <property type="evidence" value="ECO:0007669"/>
    <property type="project" value="TreeGrafter"/>
</dbReference>
<proteinExistence type="inferred from homology"/>
<evidence type="ECO:0000313" key="9">
    <source>
        <dbReference type="EMBL" id="RZD19522.1"/>
    </source>
</evidence>
<comment type="catalytic activity">
    <reaction evidence="5">
        <text>adenylyl-molybdopterin + molybdate = Mo-molybdopterin + AMP + H(+)</text>
        <dbReference type="Rhea" id="RHEA:35047"/>
        <dbReference type="ChEBI" id="CHEBI:15378"/>
        <dbReference type="ChEBI" id="CHEBI:36264"/>
        <dbReference type="ChEBI" id="CHEBI:62727"/>
        <dbReference type="ChEBI" id="CHEBI:71302"/>
        <dbReference type="ChEBI" id="CHEBI:456215"/>
        <dbReference type="EC" id="2.10.1.1"/>
    </reaction>
</comment>
<keyword evidence="6 9" id="KW-0808">Transferase</keyword>
<reference evidence="9 10" key="1">
    <citation type="journal article" date="2019" name="ISME J.">
        <title>Insights into ecological role of a new deltaproteobacterial order Candidatus Acidulodesulfobacterales by metagenomics and metatranscriptomics.</title>
        <authorList>
            <person name="Tan S."/>
            <person name="Liu J."/>
            <person name="Fang Y."/>
            <person name="Hedlund B.P."/>
            <person name="Lian Z.H."/>
            <person name="Huang L.Y."/>
            <person name="Li J.T."/>
            <person name="Huang L.N."/>
            <person name="Li W.J."/>
            <person name="Jiang H.C."/>
            <person name="Dong H.L."/>
            <person name="Shu W.S."/>
        </authorList>
    </citation>
    <scope>NUCLEOTIDE SEQUENCE [LARGE SCALE GENOMIC DNA]</scope>
    <source>
        <strain evidence="9">AP1</strain>
    </source>
</reference>
<gene>
    <name evidence="9" type="ORF">EVG15_01160</name>
</gene>
<keyword evidence="7" id="KW-0472">Membrane</keyword>
<keyword evidence="6" id="KW-0479">Metal-binding</keyword>
<keyword evidence="4 6" id="KW-0501">Molybdenum cofactor biosynthesis</keyword>
<dbReference type="Proteomes" id="UP000319296">
    <property type="component" value="Unassembled WGS sequence"/>
</dbReference>
<dbReference type="SUPFAM" id="SSF63867">
    <property type="entry name" value="MoeA C-terminal domain-like"/>
    <property type="match status" value="1"/>
</dbReference>
<dbReference type="Pfam" id="PF03453">
    <property type="entry name" value="MoeA_N"/>
    <property type="match status" value="1"/>
</dbReference>
<organism evidence="9 10">
    <name type="scientific">Candidatus Acididesulfobacter diazotrophicus</name>
    <dbReference type="NCBI Taxonomy" id="2597226"/>
    <lineage>
        <taxon>Bacteria</taxon>
        <taxon>Deltaproteobacteria</taxon>
        <taxon>Candidatus Acidulodesulfobacterales</taxon>
        <taxon>Candidatus Acididesulfobacter</taxon>
    </lineage>
</organism>
<dbReference type="Pfam" id="PF00994">
    <property type="entry name" value="MoCF_biosynth"/>
    <property type="match status" value="1"/>
</dbReference>
<feature type="domain" description="MoaB/Mog" evidence="8">
    <location>
        <begin position="180"/>
        <end position="318"/>
    </location>
</feature>
<evidence type="ECO:0000256" key="1">
    <source>
        <dbReference type="ARBA" id="ARBA00002901"/>
    </source>
</evidence>
<comment type="caution">
    <text evidence="9">The sequence shown here is derived from an EMBL/GenBank/DDBJ whole genome shotgun (WGS) entry which is preliminary data.</text>
</comment>
<dbReference type="SUPFAM" id="SSF53218">
    <property type="entry name" value="Molybdenum cofactor biosynthesis proteins"/>
    <property type="match status" value="1"/>
</dbReference>
<evidence type="ECO:0000256" key="2">
    <source>
        <dbReference type="ARBA" id="ARBA00005046"/>
    </source>
</evidence>
<dbReference type="CDD" id="cd00887">
    <property type="entry name" value="MoeA"/>
    <property type="match status" value="1"/>
</dbReference>
<dbReference type="GO" id="GO:0006777">
    <property type="term" value="P:Mo-molybdopterin cofactor biosynthetic process"/>
    <property type="evidence" value="ECO:0007669"/>
    <property type="project" value="UniProtKB-UniRule"/>
</dbReference>
<dbReference type="AlphaFoldDB" id="A0A519BQG9"/>
<keyword evidence="7" id="KW-1133">Transmembrane helix</keyword>
<dbReference type="InterPro" id="IPR038987">
    <property type="entry name" value="MoeA-like"/>
</dbReference>
<evidence type="ECO:0000256" key="3">
    <source>
        <dbReference type="ARBA" id="ARBA00010763"/>
    </source>
</evidence>
<dbReference type="InterPro" id="IPR036135">
    <property type="entry name" value="MoeA_linker/N_sf"/>
</dbReference>
<dbReference type="InterPro" id="IPR036688">
    <property type="entry name" value="MoeA_C_domain_IV_sf"/>
</dbReference>
<dbReference type="GO" id="GO:0046872">
    <property type="term" value="F:metal ion binding"/>
    <property type="evidence" value="ECO:0007669"/>
    <property type="project" value="UniProtKB-UniRule"/>
</dbReference>
<dbReference type="Gene3D" id="3.40.980.10">
    <property type="entry name" value="MoaB/Mog-like domain"/>
    <property type="match status" value="1"/>
</dbReference>
<keyword evidence="6" id="KW-0460">Magnesium</keyword>
<dbReference type="SMART" id="SM00852">
    <property type="entry name" value="MoCF_biosynth"/>
    <property type="match status" value="1"/>
</dbReference>
<dbReference type="PANTHER" id="PTHR10192">
    <property type="entry name" value="MOLYBDOPTERIN BIOSYNTHESIS PROTEIN"/>
    <property type="match status" value="1"/>
</dbReference>
<dbReference type="Pfam" id="PF03454">
    <property type="entry name" value="MoeA_C"/>
    <property type="match status" value="1"/>
</dbReference>
<keyword evidence="7" id="KW-0812">Transmembrane</keyword>
<keyword evidence="6" id="KW-0500">Molybdenum</keyword>
<evidence type="ECO:0000313" key="10">
    <source>
        <dbReference type="Proteomes" id="UP000319296"/>
    </source>
</evidence>
<dbReference type="InterPro" id="IPR005110">
    <property type="entry name" value="MoeA_linker/N"/>
</dbReference>
<dbReference type="InterPro" id="IPR005111">
    <property type="entry name" value="MoeA_C_domain_IV"/>
</dbReference>
<dbReference type="Gene3D" id="2.170.190.11">
    <property type="entry name" value="Molybdopterin biosynthesis moea protein, domain 3"/>
    <property type="match status" value="1"/>
</dbReference>
<protein>
    <recommendedName>
        <fullName evidence="6">Molybdopterin molybdenumtransferase</fullName>
        <ecNumber evidence="6">2.10.1.1</ecNumber>
    </recommendedName>
</protein>
<dbReference type="EMBL" id="SGBB01000001">
    <property type="protein sequence ID" value="RZD19522.1"/>
    <property type="molecule type" value="Genomic_DNA"/>
</dbReference>
<dbReference type="Gene3D" id="2.40.340.10">
    <property type="entry name" value="MoeA, C-terminal, domain IV"/>
    <property type="match status" value="1"/>
</dbReference>
<dbReference type="InterPro" id="IPR001453">
    <property type="entry name" value="MoaB/Mog_dom"/>
</dbReference>
<dbReference type="EC" id="2.10.1.1" evidence="6"/>
<evidence type="ECO:0000256" key="6">
    <source>
        <dbReference type="RuleBase" id="RU365090"/>
    </source>
</evidence>
<comment type="pathway">
    <text evidence="2 6">Cofactor biosynthesis; molybdopterin biosynthesis.</text>
</comment>
<dbReference type="PANTHER" id="PTHR10192:SF5">
    <property type="entry name" value="GEPHYRIN"/>
    <property type="match status" value="1"/>
</dbReference>
<comment type="function">
    <text evidence="1 6">Catalyzes the insertion of molybdate into adenylated molybdopterin with the concomitant release of AMP.</text>
</comment>
<dbReference type="Gene3D" id="3.90.105.10">
    <property type="entry name" value="Molybdopterin biosynthesis moea protein, domain 2"/>
    <property type="match status" value="1"/>
</dbReference>
<evidence type="ECO:0000256" key="4">
    <source>
        <dbReference type="ARBA" id="ARBA00023150"/>
    </source>
</evidence>
<sequence length="405" mass="45137">MINFDDALNIILSTKIKINTSLITSLDSINRVCASDIKSKIDFPSENNSAMDGFALNSDFIKQANSEHVIKLTINKNTIYAGSLNKHKIDTGQTVKIMTGGYMPANFDAVLPVEKSKIENDFLFLDSSVKNGLNVRLKGEDIKKGDIIIPKNTKLSYTQAALLAACNVKQIRAYDNIPVSIISTGNEIISLNQKYKYGKVINSNGILTESFMSNNGCRILKNVICKDKLSVIKKEIESALIESKIIITSAGASFGEKDFTEKALMELGLKIKFRQVAIKPAKPFSFGLIDKTPIFMVPGNPVAFFVCLIVFIKPFIEKQLNFNNPYNFFASRAVSKISSDFNKKHKRREFLPARTFLENGCLYSEVYKKIGPAMISSFGHVNSIISIPEETTEIKAFENVNIYFI</sequence>
<evidence type="ECO:0000259" key="8">
    <source>
        <dbReference type="SMART" id="SM00852"/>
    </source>
</evidence>
<evidence type="ECO:0000256" key="7">
    <source>
        <dbReference type="SAM" id="Phobius"/>
    </source>
</evidence>
<dbReference type="UniPathway" id="UPA00344"/>
<feature type="transmembrane region" description="Helical" evidence="7">
    <location>
        <begin position="294"/>
        <end position="312"/>
    </location>
</feature>
<name>A0A519BQG9_9DELT</name>
<comment type="cofactor">
    <cofactor evidence="6">
        <name>Mg(2+)</name>
        <dbReference type="ChEBI" id="CHEBI:18420"/>
    </cofactor>
</comment>
<dbReference type="InterPro" id="IPR036425">
    <property type="entry name" value="MoaB/Mog-like_dom_sf"/>
</dbReference>
<accession>A0A519BQG9</accession>
<evidence type="ECO:0000256" key="5">
    <source>
        <dbReference type="ARBA" id="ARBA00047317"/>
    </source>
</evidence>